<dbReference type="InterPro" id="IPR056884">
    <property type="entry name" value="NPHP3-like_N"/>
</dbReference>
<dbReference type="InterPro" id="IPR027417">
    <property type="entry name" value="P-loop_NTPase"/>
</dbReference>
<evidence type="ECO:0000259" key="2">
    <source>
        <dbReference type="Pfam" id="PF24883"/>
    </source>
</evidence>
<dbReference type="STRING" id="1561998.A0A1I7TF27"/>
<reference evidence="4" key="1">
    <citation type="submission" date="2016-11" db="UniProtKB">
        <authorList>
            <consortium name="WormBaseParasite"/>
        </authorList>
    </citation>
    <scope>IDENTIFICATION</scope>
</reference>
<accession>A0A1I7TF27</accession>
<dbReference type="Gene3D" id="3.40.50.300">
    <property type="entry name" value="P-loop containing nucleotide triphosphate hydrolases"/>
    <property type="match status" value="1"/>
</dbReference>
<dbReference type="Pfam" id="PF24883">
    <property type="entry name" value="NPHP3_N"/>
    <property type="match status" value="1"/>
</dbReference>
<feature type="domain" description="Nephrocystin 3-like N-terminal" evidence="2">
    <location>
        <begin position="26"/>
        <end position="168"/>
    </location>
</feature>
<evidence type="ECO:0000256" key="1">
    <source>
        <dbReference type="ARBA" id="ARBA00022737"/>
    </source>
</evidence>
<dbReference type="AlphaFoldDB" id="A0A1I7TF27"/>
<evidence type="ECO:0000313" key="3">
    <source>
        <dbReference type="Proteomes" id="UP000095282"/>
    </source>
</evidence>
<protein>
    <submittedName>
        <fullName evidence="4">NACHT domain-containing protein</fullName>
    </submittedName>
</protein>
<organism evidence="3 4">
    <name type="scientific">Caenorhabditis tropicalis</name>
    <dbReference type="NCBI Taxonomy" id="1561998"/>
    <lineage>
        <taxon>Eukaryota</taxon>
        <taxon>Metazoa</taxon>
        <taxon>Ecdysozoa</taxon>
        <taxon>Nematoda</taxon>
        <taxon>Chromadorea</taxon>
        <taxon>Rhabditida</taxon>
        <taxon>Rhabditina</taxon>
        <taxon>Rhabditomorpha</taxon>
        <taxon>Rhabditoidea</taxon>
        <taxon>Rhabditidae</taxon>
        <taxon>Peloderinae</taxon>
        <taxon>Caenorhabditis</taxon>
    </lineage>
</organism>
<dbReference type="Proteomes" id="UP000095282">
    <property type="component" value="Unplaced"/>
</dbReference>
<dbReference type="SUPFAM" id="SSF52540">
    <property type="entry name" value="P-loop containing nucleoside triphosphate hydrolases"/>
    <property type="match status" value="1"/>
</dbReference>
<evidence type="ECO:0000313" key="4">
    <source>
        <dbReference type="WBParaSite" id="Csp11.Scaffold596.g5314.t1"/>
    </source>
</evidence>
<sequence>MREPLSYGAHFNVAPSHGISRNESMKKFLEWFRENKKTRRLEIIGREHCGKTWFAKKISEMSECVSSHFCRPDEPQSSEPATVIRSIGEQLMRQFPNLVLPRLSTVTLLEDTVSALDHFLRFPLETMPSSSKPVFIVIDCVEDEETQILIQMLIDILPTWIRMVTTSRQENSVGKKEKKKAIYWN</sequence>
<keyword evidence="3" id="KW-1185">Reference proteome</keyword>
<dbReference type="WBParaSite" id="Csp11.Scaffold596.g5314.t1">
    <property type="protein sequence ID" value="Csp11.Scaffold596.g5314.t1"/>
    <property type="gene ID" value="Csp11.Scaffold596.g5314"/>
</dbReference>
<name>A0A1I7TF27_9PELO</name>
<keyword evidence="1" id="KW-0677">Repeat</keyword>
<proteinExistence type="predicted"/>
<dbReference type="eggNOG" id="KOG0504">
    <property type="taxonomic scope" value="Eukaryota"/>
</dbReference>